<evidence type="ECO:0000256" key="2">
    <source>
        <dbReference type="ARBA" id="ARBA00006654"/>
    </source>
</evidence>
<dbReference type="SUPFAM" id="SSF55816">
    <property type="entry name" value="5'-nucleotidase (syn. UDP-sugar hydrolase), C-terminal domain"/>
    <property type="match status" value="1"/>
</dbReference>
<dbReference type="GO" id="GO:0005886">
    <property type="term" value="C:plasma membrane"/>
    <property type="evidence" value="ECO:0007669"/>
    <property type="project" value="TreeGrafter"/>
</dbReference>
<dbReference type="PANTHER" id="PTHR11575">
    <property type="entry name" value="5'-NUCLEOTIDASE-RELATED"/>
    <property type="match status" value="1"/>
</dbReference>
<dbReference type="GO" id="GO:0008253">
    <property type="term" value="F:5'-nucleotidase activity"/>
    <property type="evidence" value="ECO:0007669"/>
    <property type="project" value="UniProtKB-EC"/>
</dbReference>
<feature type="region of interest" description="Disordered" evidence="4">
    <location>
        <begin position="274"/>
        <end position="297"/>
    </location>
</feature>
<reference evidence="6" key="1">
    <citation type="submission" date="2020-08" db="EMBL/GenBank/DDBJ databases">
        <title>Multicomponent nature underlies the extraordinary mechanical properties of spider dragline silk.</title>
        <authorList>
            <person name="Kono N."/>
            <person name="Nakamura H."/>
            <person name="Mori M."/>
            <person name="Yoshida Y."/>
            <person name="Ohtoshi R."/>
            <person name="Malay A.D."/>
            <person name="Moran D.A.P."/>
            <person name="Tomita M."/>
            <person name="Numata K."/>
            <person name="Arakawa K."/>
        </authorList>
    </citation>
    <scope>NUCLEOTIDE SEQUENCE</scope>
</reference>
<dbReference type="Proteomes" id="UP000886998">
    <property type="component" value="Unassembled WGS sequence"/>
</dbReference>
<feature type="compositionally biased region" description="Basic and acidic residues" evidence="4">
    <location>
        <begin position="463"/>
        <end position="472"/>
    </location>
</feature>
<protein>
    <recommendedName>
        <fullName evidence="3">5'-nucleotidase</fullName>
        <ecNumber evidence="3">3.1.3.5</ecNumber>
    </recommendedName>
</protein>
<dbReference type="PANTHER" id="PTHR11575:SF24">
    <property type="entry name" value="5'-NUCLEOTIDASE"/>
    <property type="match status" value="1"/>
</dbReference>
<comment type="similarity">
    <text evidence="2">Belongs to the 5'-nucleotidase family.</text>
</comment>
<feature type="region of interest" description="Disordered" evidence="4">
    <location>
        <begin position="452"/>
        <end position="483"/>
    </location>
</feature>
<dbReference type="AlphaFoldDB" id="A0A8X7C910"/>
<organism evidence="6 7">
    <name type="scientific">Trichonephila inaurata madagascariensis</name>
    <dbReference type="NCBI Taxonomy" id="2747483"/>
    <lineage>
        <taxon>Eukaryota</taxon>
        <taxon>Metazoa</taxon>
        <taxon>Ecdysozoa</taxon>
        <taxon>Arthropoda</taxon>
        <taxon>Chelicerata</taxon>
        <taxon>Arachnida</taxon>
        <taxon>Araneae</taxon>
        <taxon>Araneomorphae</taxon>
        <taxon>Entelegynae</taxon>
        <taxon>Araneoidea</taxon>
        <taxon>Nephilidae</taxon>
        <taxon>Trichonephila</taxon>
        <taxon>Trichonephila inaurata</taxon>
    </lineage>
</organism>
<evidence type="ECO:0000313" key="6">
    <source>
        <dbReference type="EMBL" id="GFY57782.1"/>
    </source>
</evidence>
<dbReference type="InterPro" id="IPR006179">
    <property type="entry name" value="5_nucleotidase/apyrase"/>
</dbReference>
<gene>
    <name evidence="6" type="primary">Nt5e</name>
    <name evidence="6" type="ORF">TNIN_285961</name>
</gene>
<evidence type="ECO:0000256" key="1">
    <source>
        <dbReference type="ARBA" id="ARBA00000815"/>
    </source>
</evidence>
<dbReference type="OrthoDB" id="7722975at2759"/>
<dbReference type="Gene3D" id="3.90.780.10">
    <property type="entry name" value="5'-Nucleotidase, C-terminal domain"/>
    <property type="match status" value="1"/>
</dbReference>
<dbReference type="EMBL" id="BMAV01011735">
    <property type="protein sequence ID" value="GFY57782.1"/>
    <property type="molecule type" value="Genomic_DNA"/>
</dbReference>
<feature type="non-terminal residue" evidence="6">
    <location>
        <position position="1"/>
    </location>
</feature>
<name>A0A8X7C910_9ARAC</name>
<dbReference type="InterPro" id="IPR036907">
    <property type="entry name" value="5'-Nucleotdase_C_sf"/>
</dbReference>
<feature type="compositionally biased region" description="Polar residues" evidence="4">
    <location>
        <begin position="452"/>
        <end position="462"/>
    </location>
</feature>
<evidence type="ECO:0000313" key="7">
    <source>
        <dbReference type="Proteomes" id="UP000886998"/>
    </source>
</evidence>
<proteinExistence type="inferred from homology"/>
<sequence length="577" mass="65132">NETLTYLKNTHWNLMNRANNRRLPDDDKILAKSSFDFESNTCKTKECSLGNFVTDAMLNIYELYKDIMKEKSDPEKWGYVDAVVITAGCFRYPLKAGEIRMKDLLYSLYVGDFMKRVYLSGEQLLKMMEHSVEEYDPDETKAPDYFLQISGLRVVYDVTKPPGQRVKTLSVRCRHTMDEYEPVNLFKTYLIAMPGLLAKGGDGYAEHDLVDLDDYGQPEIFLIIQYLQHKREVTPILDERISFVNTHYLEGPATPRNNTSTSLVTSTPGIGTKNISSSVTVRSREDSKTFTPSTAQNTKNREISITPTSGHYTKNTTSLVTPTLGTIKMRSLSISSPVAGQNTMKMIDNGTKKNYQLMETNYTYLALMFEPGLDSLPNNTYPEENPSFNVTKVYVNGSATTKNNSFTTVAHTNDSTRYISEKNTVISLNDDHTSPKTNSSALFRIKFNGKISQPKQNSTSSTEHSKHIDSHTPLESQTARLENDTIEKTYDAVTSNKSELFVSENMGEVFMMPDIVENFVIDQDEMLDLHQKNHELRDLTSLPSISHTSVNKSSEAPGMKNFSNLANEEKGRISVLC</sequence>
<keyword evidence="7" id="KW-1185">Reference proteome</keyword>
<evidence type="ECO:0000256" key="4">
    <source>
        <dbReference type="SAM" id="MobiDB-lite"/>
    </source>
</evidence>
<dbReference type="InterPro" id="IPR008334">
    <property type="entry name" value="5'-Nucleotdase_C"/>
</dbReference>
<dbReference type="Pfam" id="PF02872">
    <property type="entry name" value="5_nucleotid_C"/>
    <property type="match status" value="1"/>
</dbReference>
<comment type="catalytic activity">
    <reaction evidence="1">
        <text>a ribonucleoside 5'-phosphate + H2O = a ribonucleoside + phosphate</text>
        <dbReference type="Rhea" id="RHEA:12484"/>
        <dbReference type="ChEBI" id="CHEBI:15377"/>
        <dbReference type="ChEBI" id="CHEBI:18254"/>
        <dbReference type="ChEBI" id="CHEBI:43474"/>
        <dbReference type="ChEBI" id="CHEBI:58043"/>
        <dbReference type="EC" id="3.1.3.5"/>
    </reaction>
</comment>
<evidence type="ECO:0000256" key="3">
    <source>
        <dbReference type="ARBA" id="ARBA00012643"/>
    </source>
</evidence>
<accession>A0A8X7C910</accession>
<evidence type="ECO:0000259" key="5">
    <source>
        <dbReference type="Pfam" id="PF02872"/>
    </source>
</evidence>
<comment type="caution">
    <text evidence="6">The sequence shown here is derived from an EMBL/GenBank/DDBJ whole genome shotgun (WGS) entry which is preliminary data.</text>
</comment>
<feature type="domain" description="5'-Nucleotidase C-terminal" evidence="5">
    <location>
        <begin position="35"/>
        <end position="204"/>
    </location>
</feature>
<dbReference type="GO" id="GO:0006196">
    <property type="term" value="P:AMP catabolic process"/>
    <property type="evidence" value="ECO:0007669"/>
    <property type="project" value="TreeGrafter"/>
</dbReference>
<dbReference type="EC" id="3.1.3.5" evidence="3"/>